<accession>A0A6J5NQQ4</accession>
<name>A0A6J5NQQ4_9CAUD</name>
<gene>
    <name evidence="1" type="ORF">UFOVP774_38</name>
</gene>
<dbReference type="EMBL" id="LR796710">
    <property type="protein sequence ID" value="CAB4161183.1"/>
    <property type="molecule type" value="Genomic_DNA"/>
</dbReference>
<organism evidence="1">
    <name type="scientific">uncultured Caudovirales phage</name>
    <dbReference type="NCBI Taxonomy" id="2100421"/>
    <lineage>
        <taxon>Viruses</taxon>
        <taxon>Duplodnaviria</taxon>
        <taxon>Heunggongvirae</taxon>
        <taxon>Uroviricota</taxon>
        <taxon>Caudoviricetes</taxon>
        <taxon>Peduoviridae</taxon>
        <taxon>Maltschvirus</taxon>
        <taxon>Maltschvirus maltsch</taxon>
    </lineage>
</organism>
<sequence length="166" mass="18793">MKWAKKEQDADSPKSVDGMCMCYGCPMPGSFNGSTSGPVTDWMCVAHFRSDSANWATITHRYRQHELLVSLILTIRKSFHGSPFDIKGWLISLHNSGNAEYLPNDLDRRKDGSLSMRLWLSRLEKTLNQLVTHGITEVVQDRQPSTTNSIEIMNVADLVLKEIGRR</sequence>
<evidence type="ECO:0000313" key="1">
    <source>
        <dbReference type="EMBL" id="CAB4161183.1"/>
    </source>
</evidence>
<reference evidence="1" key="1">
    <citation type="submission" date="2020-04" db="EMBL/GenBank/DDBJ databases">
        <authorList>
            <person name="Chiriac C."/>
            <person name="Salcher M."/>
            <person name="Ghai R."/>
            <person name="Kavagutti S V."/>
        </authorList>
    </citation>
    <scope>NUCLEOTIDE SEQUENCE</scope>
</reference>
<protein>
    <submittedName>
        <fullName evidence="1">Uncharacterized protein</fullName>
    </submittedName>
</protein>
<proteinExistence type="predicted"/>